<sequence length="182" mass="20866">MYSPGYVTEEDICQIAALALLEAVSRGKFVLHPVIDTDDPIEIDRIHNARILRWLKTHVGFQYKSWIRSRLPKNFSEARGGNKMMGDSTFSETNYSDLTAETRVAVEILHITEPDFEIAREIFTLKGRMKALGIDEHKLFYICYHLNGTSFEEMARRHGGTSDKYRRLVRRALTSAGLDTLL</sequence>
<reference evidence="2" key="1">
    <citation type="submission" date="2016-05" db="EMBL/GenBank/DDBJ databases">
        <authorList>
            <person name="Baek K."/>
            <person name="Yang S.-J."/>
        </authorList>
    </citation>
    <scope>NUCLEOTIDE SEQUENCE [LARGE SCALE GENOMIC DNA]</scope>
    <source>
        <strain evidence="2">ST58-10</strain>
    </source>
</reference>
<dbReference type="EMBL" id="CP015839">
    <property type="protein sequence ID" value="ANG63057.1"/>
    <property type="molecule type" value="Genomic_DNA"/>
</dbReference>
<protein>
    <submittedName>
        <fullName evidence="1">Uncharacterized protein</fullName>
    </submittedName>
</protein>
<evidence type="ECO:0000313" key="2">
    <source>
        <dbReference type="Proteomes" id="UP000078070"/>
    </source>
</evidence>
<reference evidence="1 2" key="2">
    <citation type="journal article" date="2018" name="Int. J. Syst. Evol. Microbiol.">
        <title>Marinobacterium aestuarii sp. nov., a benzene-degrading marine bacterium isolated from estuary sediment.</title>
        <authorList>
            <person name="Bae S.S."/>
            <person name="Jung J."/>
            <person name="Chung D."/>
            <person name="Baek K."/>
        </authorList>
    </citation>
    <scope>NUCLEOTIDE SEQUENCE [LARGE SCALE GENOMIC DNA]</scope>
    <source>
        <strain evidence="1 2">ST58-10</strain>
    </source>
</reference>
<dbReference type="Proteomes" id="UP000078070">
    <property type="component" value="Chromosome"/>
</dbReference>
<dbReference type="AlphaFoldDB" id="A0A1A9EYU5"/>
<organism evidence="1 2">
    <name type="scientific">Marinobacterium aestuarii</name>
    <dbReference type="NCBI Taxonomy" id="1821621"/>
    <lineage>
        <taxon>Bacteria</taxon>
        <taxon>Pseudomonadati</taxon>
        <taxon>Pseudomonadota</taxon>
        <taxon>Gammaproteobacteria</taxon>
        <taxon>Oceanospirillales</taxon>
        <taxon>Oceanospirillaceae</taxon>
        <taxon>Marinobacterium</taxon>
    </lineage>
</organism>
<evidence type="ECO:0000313" key="1">
    <source>
        <dbReference type="EMBL" id="ANG63057.1"/>
    </source>
</evidence>
<proteinExistence type="predicted"/>
<dbReference type="KEGG" id="mars:A8C75_11620"/>
<gene>
    <name evidence="1" type="ORF">A8C75_11620</name>
</gene>
<name>A0A1A9EYU5_9GAMM</name>
<accession>A0A1A9EYU5</accession>
<keyword evidence="2" id="KW-1185">Reference proteome</keyword>